<feature type="region of interest" description="Disordered" evidence="1">
    <location>
        <begin position="224"/>
        <end position="295"/>
    </location>
</feature>
<organism evidence="2 3">
    <name type="scientific">Lunasporangiospora selenospora</name>
    <dbReference type="NCBI Taxonomy" id="979761"/>
    <lineage>
        <taxon>Eukaryota</taxon>
        <taxon>Fungi</taxon>
        <taxon>Fungi incertae sedis</taxon>
        <taxon>Mucoromycota</taxon>
        <taxon>Mortierellomycotina</taxon>
        <taxon>Mortierellomycetes</taxon>
        <taxon>Mortierellales</taxon>
        <taxon>Mortierellaceae</taxon>
        <taxon>Lunasporangiospora</taxon>
    </lineage>
</organism>
<dbReference type="Proteomes" id="UP000780801">
    <property type="component" value="Unassembled WGS sequence"/>
</dbReference>
<feature type="compositionally biased region" description="Low complexity" evidence="1">
    <location>
        <begin position="265"/>
        <end position="283"/>
    </location>
</feature>
<evidence type="ECO:0000256" key="1">
    <source>
        <dbReference type="SAM" id="MobiDB-lite"/>
    </source>
</evidence>
<gene>
    <name evidence="2" type="ORF">BGW38_003978</name>
</gene>
<evidence type="ECO:0000313" key="2">
    <source>
        <dbReference type="EMBL" id="KAF9579669.1"/>
    </source>
</evidence>
<reference evidence="2" key="1">
    <citation type="journal article" date="2020" name="Fungal Divers.">
        <title>Resolving the Mortierellaceae phylogeny through synthesis of multi-gene phylogenetics and phylogenomics.</title>
        <authorList>
            <person name="Vandepol N."/>
            <person name="Liber J."/>
            <person name="Desiro A."/>
            <person name="Na H."/>
            <person name="Kennedy M."/>
            <person name="Barry K."/>
            <person name="Grigoriev I.V."/>
            <person name="Miller A.N."/>
            <person name="O'Donnell K."/>
            <person name="Stajich J.E."/>
            <person name="Bonito G."/>
        </authorList>
    </citation>
    <scope>NUCLEOTIDE SEQUENCE</scope>
    <source>
        <strain evidence="2">KOD1015</strain>
    </source>
</reference>
<keyword evidence="3" id="KW-1185">Reference proteome</keyword>
<proteinExistence type="predicted"/>
<feature type="compositionally biased region" description="Low complexity" evidence="1">
    <location>
        <begin position="226"/>
        <end position="241"/>
    </location>
</feature>
<name>A0A9P6KBU6_9FUNG</name>
<accession>A0A9P6KBU6</accession>
<feature type="region of interest" description="Disordered" evidence="1">
    <location>
        <begin position="1"/>
        <end position="28"/>
    </location>
</feature>
<protein>
    <submittedName>
        <fullName evidence="2">Uncharacterized protein</fullName>
    </submittedName>
</protein>
<evidence type="ECO:0000313" key="3">
    <source>
        <dbReference type="Proteomes" id="UP000780801"/>
    </source>
</evidence>
<dbReference type="AlphaFoldDB" id="A0A9P6KBU6"/>
<comment type="caution">
    <text evidence="2">The sequence shown here is derived from an EMBL/GenBank/DDBJ whole genome shotgun (WGS) entry which is preliminary data.</text>
</comment>
<dbReference type="EMBL" id="JAABOA010002585">
    <property type="protein sequence ID" value="KAF9579669.1"/>
    <property type="molecule type" value="Genomic_DNA"/>
</dbReference>
<dbReference type="OrthoDB" id="8062037at2759"/>
<feature type="non-terminal residue" evidence="2">
    <location>
        <position position="295"/>
    </location>
</feature>
<sequence length="295" mass="30636">VERDNDPREFTQGGSGPQESGLNDMGPLADIRDYDELVNIISAFMGALPPGSLYMAPPEDQQRSGYTSRYAQHVFEHGPPINTDFFTATMGSTMGSTTGYTLNLPFPPLEQRRAPRTLLSALSGMIFGGGGNRNPAATPGMGPIDGATMPSFLSGLMSRFFQAPNVPTEPGVAGSGPHALPMGFLSMMEGHQAMGNPADYAWGQGGLDDIISQLMEMHGRFSLVEGADGSSDQGSGSRATGAGAGQDASRGAPSSPTLPGSFPASNNSTSTGNSNTSGPNRGTDSSQRPPILDMD</sequence>